<name>A0A0H2RRM3_9AGAM</name>
<keyword evidence="3" id="KW-1185">Reference proteome</keyword>
<feature type="region of interest" description="Disordered" evidence="1">
    <location>
        <begin position="154"/>
        <end position="212"/>
    </location>
</feature>
<dbReference type="InParanoid" id="A0A0H2RRM3"/>
<protein>
    <submittedName>
        <fullName evidence="2">Uncharacterized protein</fullName>
    </submittedName>
</protein>
<feature type="compositionally biased region" description="Polar residues" evidence="1">
    <location>
        <begin position="159"/>
        <end position="176"/>
    </location>
</feature>
<organism evidence="2 3">
    <name type="scientific">Schizopora paradoxa</name>
    <dbReference type="NCBI Taxonomy" id="27342"/>
    <lineage>
        <taxon>Eukaryota</taxon>
        <taxon>Fungi</taxon>
        <taxon>Dikarya</taxon>
        <taxon>Basidiomycota</taxon>
        <taxon>Agaricomycotina</taxon>
        <taxon>Agaricomycetes</taxon>
        <taxon>Hymenochaetales</taxon>
        <taxon>Schizoporaceae</taxon>
        <taxon>Schizopora</taxon>
    </lineage>
</organism>
<evidence type="ECO:0000256" key="1">
    <source>
        <dbReference type="SAM" id="MobiDB-lite"/>
    </source>
</evidence>
<sequence length="212" mass="22855">MSASASSSHLRASSAQSDDVNITIDSGDTYPEDGSYDLPGAFGDAGMTGSQHNSSYLRLDPLPQLPVPFSPTHHSPLHLQESSYQATHTQRYPTTQAIPGAPLHHNSSLTSAATFGNLSSAKDNLHAVHPQESPYQTFAPLNRELSLQSYTDLSLPLNPESSANNTPHGESSSITKNLHAADTRIRSATVYSDASLRQEEERQTSKATRIDD</sequence>
<dbReference type="EMBL" id="KQ085946">
    <property type="protein sequence ID" value="KLO14252.1"/>
    <property type="molecule type" value="Genomic_DNA"/>
</dbReference>
<proteinExistence type="predicted"/>
<feature type="compositionally biased region" description="Low complexity" evidence="1">
    <location>
        <begin position="1"/>
        <end position="17"/>
    </location>
</feature>
<evidence type="ECO:0000313" key="2">
    <source>
        <dbReference type="EMBL" id="KLO14252.1"/>
    </source>
</evidence>
<dbReference type="AlphaFoldDB" id="A0A0H2RRM3"/>
<accession>A0A0H2RRM3</accession>
<gene>
    <name evidence="2" type="ORF">SCHPADRAFT_321532</name>
</gene>
<reference evidence="2 3" key="1">
    <citation type="submission" date="2015-04" db="EMBL/GenBank/DDBJ databases">
        <title>Complete genome sequence of Schizopora paradoxa KUC8140, a cosmopolitan wood degrader in East Asia.</title>
        <authorList>
            <consortium name="DOE Joint Genome Institute"/>
            <person name="Min B."/>
            <person name="Park H."/>
            <person name="Jang Y."/>
            <person name="Kim J.-J."/>
            <person name="Kim K.H."/>
            <person name="Pangilinan J."/>
            <person name="Lipzen A."/>
            <person name="Riley R."/>
            <person name="Grigoriev I.V."/>
            <person name="Spatafora J.W."/>
            <person name="Choi I.-G."/>
        </authorList>
    </citation>
    <scope>NUCLEOTIDE SEQUENCE [LARGE SCALE GENOMIC DNA]</scope>
    <source>
        <strain evidence="2 3">KUC8140</strain>
    </source>
</reference>
<dbReference type="Proteomes" id="UP000053477">
    <property type="component" value="Unassembled WGS sequence"/>
</dbReference>
<feature type="region of interest" description="Disordered" evidence="1">
    <location>
        <begin position="1"/>
        <end position="76"/>
    </location>
</feature>
<evidence type="ECO:0000313" key="3">
    <source>
        <dbReference type="Proteomes" id="UP000053477"/>
    </source>
</evidence>
<feature type="compositionally biased region" description="Basic and acidic residues" evidence="1">
    <location>
        <begin position="196"/>
        <end position="212"/>
    </location>
</feature>